<dbReference type="PROSITE" id="PS50222">
    <property type="entry name" value="EF_HAND_2"/>
    <property type="match status" value="2"/>
</dbReference>
<dbReference type="PROSITE" id="PS00018">
    <property type="entry name" value="EF_HAND_1"/>
    <property type="match status" value="1"/>
</dbReference>
<reference evidence="4 5" key="1">
    <citation type="journal article" date="2018" name="Sci. Rep.">
        <title>Genomic signatures of local adaptation to the degree of environmental predictability in rotifers.</title>
        <authorList>
            <person name="Franch-Gras L."/>
            <person name="Hahn C."/>
            <person name="Garcia-Roger E.M."/>
            <person name="Carmona M.J."/>
            <person name="Serra M."/>
            <person name="Gomez A."/>
        </authorList>
    </citation>
    <scope>NUCLEOTIDE SEQUENCE [LARGE SCALE GENOMIC DNA]</scope>
    <source>
        <strain evidence="4">HYR1</strain>
    </source>
</reference>
<dbReference type="SMART" id="SM00054">
    <property type="entry name" value="EFh"/>
    <property type="match status" value="2"/>
</dbReference>
<name>A0A3M7PMG9_BRAPC</name>
<dbReference type="Proteomes" id="UP000276133">
    <property type="component" value="Unassembled WGS sequence"/>
</dbReference>
<dbReference type="AlphaFoldDB" id="A0A3M7PMG9"/>
<evidence type="ECO:0000256" key="1">
    <source>
        <dbReference type="ARBA" id="ARBA00022837"/>
    </source>
</evidence>
<dbReference type="Gene3D" id="1.10.238.10">
    <property type="entry name" value="EF-hand"/>
    <property type="match status" value="1"/>
</dbReference>
<dbReference type="InterPro" id="IPR011992">
    <property type="entry name" value="EF-hand-dom_pair"/>
</dbReference>
<evidence type="ECO:0000313" key="5">
    <source>
        <dbReference type="Proteomes" id="UP000276133"/>
    </source>
</evidence>
<dbReference type="GO" id="GO:0005509">
    <property type="term" value="F:calcium ion binding"/>
    <property type="evidence" value="ECO:0007669"/>
    <property type="project" value="InterPro"/>
</dbReference>
<feature type="domain" description="EF-hand" evidence="3">
    <location>
        <begin position="147"/>
        <end position="182"/>
    </location>
</feature>
<dbReference type="OrthoDB" id="26525at2759"/>
<feature type="region of interest" description="Disordered" evidence="2">
    <location>
        <begin position="12"/>
        <end position="34"/>
    </location>
</feature>
<feature type="compositionally biased region" description="Basic and acidic residues" evidence="2">
    <location>
        <begin position="12"/>
        <end position="22"/>
    </location>
</feature>
<evidence type="ECO:0000313" key="4">
    <source>
        <dbReference type="EMBL" id="RNA00317.1"/>
    </source>
</evidence>
<dbReference type="CDD" id="cd00051">
    <property type="entry name" value="EFh"/>
    <property type="match status" value="1"/>
</dbReference>
<gene>
    <name evidence="4" type="ORF">BpHYR1_040245</name>
</gene>
<evidence type="ECO:0000256" key="2">
    <source>
        <dbReference type="SAM" id="MobiDB-lite"/>
    </source>
</evidence>
<accession>A0A3M7PMG9</accession>
<keyword evidence="1" id="KW-0106">Calcium</keyword>
<dbReference type="InterPro" id="IPR018247">
    <property type="entry name" value="EF_Hand_1_Ca_BS"/>
</dbReference>
<sequence>MDHLMNMGKKFLKDSMNGDKNHNNNAGYPNYDSNPPYNIGPNNPYSNYGPMDYGQSNYGAPVYGHQGYVSQNYASGFGGYGNPPGPGFGYAAGIPPTNAPNYGSGVPPQGNHGHSMSILKAFDRDGDGNITENDFVIAARQMGLGFLGESLARTTFKKFDKNRNGRLEMSEAFGAIGTLKGMGGHKHH</sequence>
<dbReference type="Pfam" id="PF13499">
    <property type="entry name" value="EF-hand_7"/>
    <property type="match status" value="1"/>
</dbReference>
<organism evidence="4 5">
    <name type="scientific">Brachionus plicatilis</name>
    <name type="common">Marine rotifer</name>
    <name type="synonym">Brachionus muelleri</name>
    <dbReference type="NCBI Taxonomy" id="10195"/>
    <lineage>
        <taxon>Eukaryota</taxon>
        <taxon>Metazoa</taxon>
        <taxon>Spiralia</taxon>
        <taxon>Gnathifera</taxon>
        <taxon>Rotifera</taxon>
        <taxon>Eurotatoria</taxon>
        <taxon>Monogononta</taxon>
        <taxon>Pseudotrocha</taxon>
        <taxon>Ploima</taxon>
        <taxon>Brachionidae</taxon>
        <taxon>Brachionus</taxon>
    </lineage>
</organism>
<evidence type="ECO:0000259" key="3">
    <source>
        <dbReference type="PROSITE" id="PS50222"/>
    </source>
</evidence>
<dbReference type="SUPFAM" id="SSF47473">
    <property type="entry name" value="EF-hand"/>
    <property type="match status" value="1"/>
</dbReference>
<dbReference type="InterPro" id="IPR002048">
    <property type="entry name" value="EF_hand_dom"/>
</dbReference>
<protein>
    <recommendedName>
        <fullName evidence="3">EF-hand domain-containing protein</fullName>
    </recommendedName>
</protein>
<dbReference type="EMBL" id="REGN01009824">
    <property type="protein sequence ID" value="RNA00317.1"/>
    <property type="molecule type" value="Genomic_DNA"/>
</dbReference>
<comment type="caution">
    <text evidence="4">The sequence shown here is derived from an EMBL/GenBank/DDBJ whole genome shotgun (WGS) entry which is preliminary data.</text>
</comment>
<feature type="domain" description="EF-hand" evidence="3">
    <location>
        <begin position="110"/>
        <end position="145"/>
    </location>
</feature>
<keyword evidence="5" id="KW-1185">Reference proteome</keyword>
<proteinExistence type="predicted"/>